<feature type="chain" id="PRO_5009519862" description="Cyanovirin-N domain-containing protein" evidence="1">
    <location>
        <begin position="22"/>
        <end position="218"/>
    </location>
</feature>
<protein>
    <recommendedName>
        <fullName evidence="4">Cyanovirin-N domain-containing protein</fullName>
    </recommendedName>
</protein>
<accession>A0A1F5LTQ3</accession>
<reference evidence="2 3" key="1">
    <citation type="journal article" date="2016" name="Sci. Rep.">
        <title>Penicillium arizonense, a new, genome sequenced fungal species, reveals a high chemical diversity in secreted metabolites.</title>
        <authorList>
            <person name="Grijseels S."/>
            <person name="Nielsen J.C."/>
            <person name="Randelovic M."/>
            <person name="Nielsen J."/>
            <person name="Nielsen K.F."/>
            <person name="Workman M."/>
            <person name="Frisvad J.C."/>
        </authorList>
    </citation>
    <scope>NUCLEOTIDE SEQUENCE [LARGE SCALE GENOMIC DNA]</scope>
    <source>
        <strain evidence="2 3">CBS 141311</strain>
    </source>
</reference>
<evidence type="ECO:0008006" key="4">
    <source>
        <dbReference type="Google" id="ProtNLM"/>
    </source>
</evidence>
<name>A0A1F5LTQ3_PENAI</name>
<keyword evidence="1" id="KW-0732">Signal</keyword>
<organism evidence="2 3">
    <name type="scientific">Penicillium arizonense</name>
    <dbReference type="NCBI Taxonomy" id="1835702"/>
    <lineage>
        <taxon>Eukaryota</taxon>
        <taxon>Fungi</taxon>
        <taxon>Dikarya</taxon>
        <taxon>Ascomycota</taxon>
        <taxon>Pezizomycotina</taxon>
        <taxon>Eurotiomycetes</taxon>
        <taxon>Eurotiomycetidae</taxon>
        <taxon>Eurotiales</taxon>
        <taxon>Aspergillaceae</taxon>
        <taxon>Penicillium</taxon>
    </lineage>
</organism>
<sequence length="218" mass="24265">MLFSFLRLCFVLLTAWTTWVAADFALYKNYDSDALIAGLSLSSTCLAALNTTVPCNETAIGLVGHGADIHFWTTAEVENLCTTDCVSSLSSWKDNVATVCAEETTIQGNVVVKARALPLIFTYHSDLVCMKDSPSNWCFLDSQTWQGSDYIRWDPTMCFTDGDDNSTVAPNELFCNECFLNLYRQRLLDPWLPISNFTDYLIDQCALSPKMASDLILG</sequence>
<dbReference type="EMBL" id="LXJU01000003">
    <property type="protein sequence ID" value="OGE56309.1"/>
    <property type="molecule type" value="Genomic_DNA"/>
</dbReference>
<dbReference type="OrthoDB" id="5985073at2759"/>
<gene>
    <name evidence="2" type="ORF">PENARI_c003G02729</name>
</gene>
<keyword evidence="3" id="KW-1185">Reference proteome</keyword>
<dbReference type="RefSeq" id="XP_022491737.1">
    <property type="nucleotide sequence ID" value="XM_022628184.1"/>
</dbReference>
<dbReference type="Proteomes" id="UP000177622">
    <property type="component" value="Unassembled WGS sequence"/>
</dbReference>
<evidence type="ECO:0000256" key="1">
    <source>
        <dbReference type="SAM" id="SignalP"/>
    </source>
</evidence>
<comment type="caution">
    <text evidence="2">The sequence shown here is derived from an EMBL/GenBank/DDBJ whole genome shotgun (WGS) entry which is preliminary data.</text>
</comment>
<evidence type="ECO:0000313" key="2">
    <source>
        <dbReference type="EMBL" id="OGE56309.1"/>
    </source>
</evidence>
<proteinExistence type="predicted"/>
<dbReference type="STRING" id="1835702.A0A1F5LTQ3"/>
<evidence type="ECO:0000313" key="3">
    <source>
        <dbReference type="Proteomes" id="UP000177622"/>
    </source>
</evidence>
<dbReference type="GeneID" id="34572918"/>
<dbReference type="AlphaFoldDB" id="A0A1F5LTQ3"/>
<feature type="signal peptide" evidence="1">
    <location>
        <begin position="1"/>
        <end position="21"/>
    </location>
</feature>